<protein>
    <submittedName>
        <fullName evidence="1">Uncharacterized protein</fullName>
    </submittedName>
</protein>
<evidence type="ECO:0000313" key="1">
    <source>
        <dbReference type="EMBL" id="CCH02669.1"/>
    </source>
</evidence>
<accession>I0KEW6</accession>
<evidence type="ECO:0000313" key="2">
    <source>
        <dbReference type="Proteomes" id="UP000011058"/>
    </source>
</evidence>
<dbReference type="Proteomes" id="UP000011058">
    <property type="component" value="Chromosome"/>
</dbReference>
<proteinExistence type="predicted"/>
<name>I0KEW6_9BACT</name>
<dbReference type="KEGG" id="fae:FAES_4670"/>
<keyword evidence="2" id="KW-1185">Reference proteome</keyword>
<dbReference type="AlphaFoldDB" id="I0KEW6"/>
<reference evidence="1 2" key="1">
    <citation type="journal article" date="2012" name="J. Bacteriol.">
        <title>Genome Sequence of Fibrella aestuarina BUZ 2T, a Filamentous Marine Bacterium.</title>
        <authorList>
            <person name="Filippini M."/>
            <person name="Qi W."/>
            <person name="Blom J."/>
            <person name="Goesmann A."/>
            <person name="Smits T.H."/>
            <person name="Bagheri H.C."/>
        </authorList>
    </citation>
    <scope>NUCLEOTIDE SEQUENCE [LARGE SCALE GENOMIC DNA]</scope>
    <source>
        <strain evidence="2">BUZ 2T</strain>
    </source>
</reference>
<dbReference type="STRING" id="1166018.FAES_4670"/>
<gene>
    <name evidence="1" type="ORF">FAES_4670</name>
</gene>
<sequence>MALGRIGANVPDQGQQQPSGTYLVQWQTAIKRPVPWLGYQTGYSKARLTGCFG</sequence>
<dbReference type="HOGENOM" id="CLU_3061756_0_0_10"/>
<organism evidence="1 2">
    <name type="scientific">Fibrella aestuarina BUZ 2</name>
    <dbReference type="NCBI Taxonomy" id="1166018"/>
    <lineage>
        <taxon>Bacteria</taxon>
        <taxon>Pseudomonadati</taxon>
        <taxon>Bacteroidota</taxon>
        <taxon>Cytophagia</taxon>
        <taxon>Cytophagales</taxon>
        <taxon>Spirosomataceae</taxon>
        <taxon>Fibrella</taxon>
    </lineage>
</organism>
<dbReference type="EMBL" id="HE796683">
    <property type="protein sequence ID" value="CCH02669.1"/>
    <property type="molecule type" value="Genomic_DNA"/>
</dbReference>